<reference evidence="2" key="2">
    <citation type="submission" date="2021-03" db="EMBL/GenBank/DDBJ databases">
        <authorList>
            <person name="Jaffe A."/>
        </authorList>
    </citation>
    <scope>NUCLEOTIDE SEQUENCE</scope>
    <source>
        <strain evidence="2">RIFCSPHIGHO2_01_FULL_GW2011_AR10_43_9</strain>
    </source>
</reference>
<dbReference type="InterPro" id="IPR037914">
    <property type="entry name" value="SpoVT-AbrB_sf"/>
</dbReference>
<reference evidence="3" key="1">
    <citation type="journal article" date="2020" name="bioRxiv">
        <title>A rank-normalized archaeal taxonomy based on genome phylogeny resolves widespread incomplete and uneven classifications.</title>
        <authorList>
            <person name="Rinke C."/>
            <person name="Chuvochina M."/>
            <person name="Mussig A.J."/>
            <person name="Chaumeil P.-A."/>
            <person name="Waite D.W."/>
            <person name="Whitman W.B."/>
            <person name="Parks D.H."/>
            <person name="Hugenholtz P."/>
        </authorList>
    </citation>
    <scope>NUCLEOTIDE SEQUENCE [LARGE SCALE GENOMIC DNA]</scope>
</reference>
<sequence length="77" mass="8942">MIEYEVQLKKWGNSVGLIVPKEALEKESLKPRQMVRAIITPIKTLKVKDIFGKLRLKKPTAQIMAEIDRDFEEKFGK</sequence>
<dbReference type="EMBL" id="DUFG01000025">
    <property type="protein sequence ID" value="HIH08725.1"/>
    <property type="molecule type" value="Genomic_DNA"/>
</dbReference>
<proteinExistence type="predicted"/>
<dbReference type="EMBL" id="JAGVWF010000006">
    <property type="protein sequence ID" value="MBS3058889.1"/>
    <property type="molecule type" value="Genomic_DNA"/>
</dbReference>
<comment type="caution">
    <text evidence="1">The sequence shown here is derived from an EMBL/GenBank/DDBJ whole genome shotgun (WGS) entry which is preliminary data.</text>
</comment>
<dbReference type="SUPFAM" id="SSF89447">
    <property type="entry name" value="AbrB/MazE/MraZ-like"/>
    <property type="match status" value="1"/>
</dbReference>
<organism evidence="1 3">
    <name type="scientific">Candidatus Iainarchaeum sp</name>
    <dbReference type="NCBI Taxonomy" id="3101447"/>
    <lineage>
        <taxon>Archaea</taxon>
        <taxon>Candidatus Iainarchaeota</taxon>
        <taxon>Candidatus Iainarchaeia</taxon>
        <taxon>Candidatus Iainarchaeales</taxon>
        <taxon>Candidatus Iainarchaeaceae</taxon>
        <taxon>Candidatus Iainarchaeum</taxon>
    </lineage>
</organism>
<evidence type="ECO:0000313" key="2">
    <source>
        <dbReference type="EMBL" id="MBS3058889.1"/>
    </source>
</evidence>
<protein>
    <recommendedName>
        <fullName evidence="4">AbrB/MazE/SpoVT family DNA-binding domain-containing protein</fullName>
    </recommendedName>
</protein>
<dbReference type="Proteomes" id="UP000683213">
    <property type="component" value="Unassembled WGS sequence"/>
</dbReference>
<reference evidence="2" key="3">
    <citation type="submission" date="2021-05" db="EMBL/GenBank/DDBJ databases">
        <title>Protein family content uncovers lineage relationships and bacterial pathway maintenance mechanisms in DPANN archaea.</title>
        <authorList>
            <person name="Castelle C.J."/>
            <person name="Meheust R."/>
            <person name="Jaffe A.L."/>
            <person name="Seitz K."/>
            <person name="Gong X."/>
            <person name="Baker B.J."/>
            <person name="Banfield J.F."/>
        </authorList>
    </citation>
    <scope>NUCLEOTIDE SEQUENCE</scope>
    <source>
        <strain evidence="2">RIFCSPHIGHO2_01_FULL_GW2011_AR10_43_9</strain>
    </source>
</reference>
<dbReference type="Proteomes" id="UP000577419">
    <property type="component" value="Unassembled WGS sequence"/>
</dbReference>
<dbReference type="AlphaFoldDB" id="A0A7J4IWT4"/>
<name>A0A7J4IWT4_9ARCH</name>
<evidence type="ECO:0000313" key="1">
    <source>
        <dbReference type="EMBL" id="HIH08725.1"/>
    </source>
</evidence>
<evidence type="ECO:0008006" key="4">
    <source>
        <dbReference type="Google" id="ProtNLM"/>
    </source>
</evidence>
<accession>A0A7J4IWT4</accession>
<gene>
    <name evidence="1" type="ORF">HA237_05155</name>
    <name evidence="2" type="ORF">J4224_00505</name>
</gene>
<dbReference type="Gene3D" id="2.10.260.10">
    <property type="match status" value="1"/>
</dbReference>
<evidence type="ECO:0000313" key="3">
    <source>
        <dbReference type="Proteomes" id="UP000577419"/>
    </source>
</evidence>